<comment type="caution">
    <text evidence="1">The sequence shown here is derived from an EMBL/GenBank/DDBJ whole genome shotgun (WGS) entry which is preliminary data.</text>
</comment>
<evidence type="ECO:0000313" key="2">
    <source>
        <dbReference type="Proteomes" id="UP000069443"/>
    </source>
</evidence>
<sequence>MGYHRAGFQVVGVDIDPQPSYPFEFFQTDAIAWLRGAVDNGTMFDAIHASPPCQRYTTLATSYP</sequence>
<gene>
    <name evidence="1" type="ORF">RMCC_5813</name>
</gene>
<proteinExistence type="predicted"/>
<dbReference type="EMBL" id="BCSY01000111">
    <property type="protein sequence ID" value="GAS98848.1"/>
    <property type="molecule type" value="Genomic_DNA"/>
</dbReference>
<dbReference type="InterPro" id="IPR029063">
    <property type="entry name" value="SAM-dependent_MTases_sf"/>
</dbReference>
<protein>
    <submittedName>
        <fullName evidence="1">Uncharacterized protein</fullName>
    </submittedName>
</protein>
<dbReference type="AlphaFoldDB" id="A0A100WIV4"/>
<reference evidence="2" key="1">
    <citation type="journal article" date="2016" name="Genome Announc.">
        <title>Draft Genome Sequences of Five Rapidly Growing Mycobacterium Species, M. thermoresistibile, M. fortuitum subsp. acetamidolyticum, M. canariasense, M. brisbanense, and M. novocastrense.</title>
        <authorList>
            <person name="Katahira K."/>
            <person name="Ogura Y."/>
            <person name="Gotoh Y."/>
            <person name="Hayashi T."/>
        </authorList>
    </citation>
    <scope>NUCLEOTIDE SEQUENCE [LARGE SCALE GENOMIC DNA]</scope>
    <source>
        <strain evidence="2">JCM15298</strain>
    </source>
</reference>
<accession>A0A100WIV4</accession>
<dbReference type="SUPFAM" id="SSF53335">
    <property type="entry name" value="S-adenosyl-L-methionine-dependent methyltransferases"/>
    <property type="match status" value="1"/>
</dbReference>
<evidence type="ECO:0000313" key="1">
    <source>
        <dbReference type="EMBL" id="GAS98848.1"/>
    </source>
</evidence>
<organism evidence="1 2">
    <name type="scientific">Mycolicibacterium canariasense</name>
    <name type="common">Mycobacterium canariasense</name>
    <dbReference type="NCBI Taxonomy" id="228230"/>
    <lineage>
        <taxon>Bacteria</taxon>
        <taxon>Bacillati</taxon>
        <taxon>Actinomycetota</taxon>
        <taxon>Actinomycetes</taxon>
        <taxon>Mycobacteriales</taxon>
        <taxon>Mycobacteriaceae</taxon>
        <taxon>Mycolicibacterium</taxon>
    </lineage>
</organism>
<dbReference type="STRING" id="228230.RMCC_5813"/>
<name>A0A100WIV4_MYCCR</name>
<dbReference type="Proteomes" id="UP000069443">
    <property type="component" value="Unassembled WGS sequence"/>
</dbReference>
<keyword evidence="2" id="KW-1185">Reference proteome</keyword>
<reference evidence="2" key="2">
    <citation type="submission" date="2016-02" db="EMBL/GenBank/DDBJ databases">
        <title>Draft genome sequence of five rapidly growing Mycobacterium species.</title>
        <authorList>
            <person name="Katahira K."/>
            <person name="Gotou Y."/>
            <person name="Iida K."/>
            <person name="Ogura Y."/>
            <person name="Hayashi T."/>
        </authorList>
    </citation>
    <scope>NUCLEOTIDE SEQUENCE [LARGE SCALE GENOMIC DNA]</scope>
    <source>
        <strain evidence="2">JCM15298</strain>
    </source>
</reference>